<feature type="transmembrane region" description="Helical" evidence="5">
    <location>
        <begin position="99"/>
        <end position="123"/>
    </location>
</feature>
<organism evidence="6">
    <name type="scientific">Pycnococcus provasolii</name>
    <dbReference type="NCBI Taxonomy" id="41880"/>
    <lineage>
        <taxon>Eukaryota</taxon>
        <taxon>Viridiplantae</taxon>
        <taxon>Chlorophyta</taxon>
        <taxon>Pseudoscourfieldiophyceae</taxon>
        <taxon>Pseudoscourfieldiales</taxon>
        <taxon>Pycnococcaceae</taxon>
        <taxon>Pycnococcus</taxon>
    </lineage>
</organism>
<keyword evidence="3 5" id="KW-1133">Transmembrane helix</keyword>
<evidence type="ECO:0000313" key="6">
    <source>
        <dbReference type="EMBL" id="CAE0013718.1"/>
    </source>
</evidence>
<feature type="transmembrane region" description="Helical" evidence="5">
    <location>
        <begin position="326"/>
        <end position="343"/>
    </location>
</feature>
<dbReference type="AlphaFoldDB" id="A0A7S2YZW1"/>
<evidence type="ECO:0000256" key="4">
    <source>
        <dbReference type="ARBA" id="ARBA00023136"/>
    </source>
</evidence>
<keyword evidence="4 5" id="KW-0472">Membrane</keyword>
<dbReference type="PANTHER" id="PTHR23423">
    <property type="entry name" value="ORGANIC SOLUTE TRANSPORTER-RELATED"/>
    <property type="match status" value="1"/>
</dbReference>
<dbReference type="EMBL" id="HBHV01004149">
    <property type="protein sequence ID" value="CAE0013718.1"/>
    <property type="molecule type" value="Transcribed_RNA"/>
</dbReference>
<feature type="transmembrane region" description="Helical" evidence="5">
    <location>
        <begin position="229"/>
        <end position="250"/>
    </location>
</feature>
<sequence>MSSNSTTEYVAHDVVGVVAFVTPHLTAITSIILIVTFLLLVASGIVLYAEACRPKVHPIDASSLKVVMMELLAARIALLPTVYGFLSAIQILFVNYAPFINVFLSFYEGMTMYCFYWLCTWWVGGESVVVQMIDDRNQKQKDDEKDSEGCRRRTGVLRCVCCFIPCCCVAKDGRTRLGHLRRMIGQWMWTKAIIALAKAIFETYENIHQHDHQSTPADESKNKKALERAIKLILAVLNVVVVLIIASGMLPFWRIVSGHLHGLRAELKFVLIKVFVIIVVVNEWTWGFMIGSGDIDHILDKRVSRFTGGGITYTYLQMGLFYENVIAVIVSVVATPLFLWAFYPRQFRNIDEVLNTSSDLEMSPPGEEQMGV</sequence>
<comment type="subcellular location">
    <subcellularLocation>
        <location evidence="1">Membrane</location>
        <topology evidence="1">Multi-pass membrane protein</topology>
    </subcellularLocation>
</comment>
<protein>
    <submittedName>
        <fullName evidence="6">Uncharacterized protein</fullName>
    </submittedName>
</protein>
<feature type="transmembrane region" description="Helical" evidence="5">
    <location>
        <begin position="27"/>
        <end position="51"/>
    </location>
</feature>
<evidence type="ECO:0000256" key="2">
    <source>
        <dbReference type="ARBA" id="ARBA00022692"/>
    </source>
</evidence>
<name>A0A7S2YZW1_9CHLO</name>
<proteinExistence type="predicted"/>
<evidence type="ECO:0000256" key="5">
    <source>
        <dbReference type="SAM" id="Phobius"/>
    </source>
</evidence>
<dbReference type="SMART" id="SM01417">
    <property type="entry name" value="Solute_trans_a"/>
    <property type="match status" value="1"/>
</dbReference>
<accession>A0A7S2YZW1</accession>
<evidence type="ECO:0000256" key="3">
    <source>
        <dbReference type="ARBA" id="ARBA00022989"/>
    </source>
</evidence>
<dbReference type="InterPro" id="IPR005178">
    <property type="entry name" value="Ostalpha/TMEM184C"/>
</dbReference>
<feature type="transmembrane region" description="Helical" evidence="5">
    <location>
        <begin position="270"/>
        <end position="291"/>
    </location>
</feature>
<reference evidence="6" key="1">
    <citation type="submission" date="2021-01" db="EMBL/GenBank/DDBJ databases">
        <authorList>
            <person name="Corre E."/>
            <person name="Pelletier E."/>
            <person name="Niang G."/>
            <person name="Scheremetjew M."/>
            <person name="Finn R."/>
            <person name="Kale V."/>
            <person name="Holt S."/>
            <person name="Cochrane G."/>
            <person name="Meng A."/>
            <person name="Brown T."/>
            <person name="Cohen L."/>
        </authorList>
    </citation>
    <scope>NUCLEOTIDE SEQUENCE</scope>
    <source>
        <strain evidence="6">RCC2336</strain>
    </source>
</reference>
<gene>
    <name evidence="6" type="ORF">PPRO1316_LOCUS2847</name>
</gene>
<dbReference type="GO" id="GO:0016020">
    <property type="term" value="C:membrane"/>
    <property type="evidence" value="ECO:0007669"/>
    <property type="project" value="UniProtKB-SubCell"/>
</dbReference>
<evidence type="ECO:0000256" key="1">
    <source>
        <dbReference type="ARBA" id="ARBA00004141"/>
    </source>
</evidence>
<keyword evidence="2 5" id="KW-0812">Transmembrane</keyword>
<feature type="transmembrane region" description="Helical" evidence="5">
    <location>
        <begin position="72"/>
        <end position="93"/>
    </location>
</feature>
<dbReference type="Pfam" id="PF03619">
    <property type="entry name" value="Solute_trans_a"/>
    <property type="match status" value="1"/>
</dbReference>